<feature type="region of interest" description="Disordered" evidence="1">
    <location>
        <begin position="74"/>
        <end position="93"/>
    </location>
</feature>
<dbReference type="AlphaFoldDB" id="K8EDH7"/>
<dbReference type="OrthoDB" id="2019724at2759"/>
<proteinExistence type="predicted"/>
<protein>
    <recommendedName>
        <fullName evidence="4">Phosphoglycerate mutase family protein</fullName>
    </recommendedName>
</protein>
<dbReference type="GeneID" id="19016324"/>
<feature type="compositionally biased region" description="Low complexity" evidence="1">
    <location>
        <begin position="1"/>
        <end position="15"/>
    </location>
</feature>
<dbReference type="KEGG" id="bpg:Bathy04g02980"/>
<dbReference type="InterPro" id="IPR029033">
    <property type="entry name" value="His_PPase_superfam"/>
</dbReference>
<dbReference type="EMBL" id="FO082275">
    <property type="protein sequence ID" value="CCO16061.1"/>
    <property type="molecule type" value="Genomic_DNA"/>
</dbReference>
<feature type="region of interest" description="Disordered" evidence="1">
    <location>
        <begin position="1"/>
        <end position="66"/>
    </location>
</feature>
<feature type="region of interest" description="Disordered" evidence="1">
    <location>
        <begin position="328"/>
        <end position="367"/>
    </location>
</feature>
<evidence type="ECO:0008006" key="4">
    <source>
        <dbReference type="Google" id="ProtNLM"/>
    </source>
</evidence>
<dbReference type="eggNOG" id="KOG0118">
    <property type="taxonomic scope" value="Eukaryota"/>
</dbReference>
<keyword evidence="3" id="KW-1185">Reference proteome</keyword>
<reference evidence="2 3" key="1">
    <citation type="submission" date="2011-10" db="EMBL/GenBank/DDBJ databases">
        <authorList>
            <person name="Genoscope - CEA"/>
        </authorList>
    </citation>
    <scope>NUCLEOTIDE SEQUENCE [LARGE SCALE GENOMIC DNA]</scope>
    <source>
        <strain evidence="2 3">RCC 1105</strain>
    </source>
</reference>
<dbReference type="PANTHER" id="PTHR47623">
    <property type="entry name" value="OS09G0287300 PROTEIN"/>
    <property type="match status" value="1"/>
</dbReference>
<evidence type="ECO:0000313" key="2">
    <source>
        <dbReference type="EMBL" id="CCO16061.1"/>
    </source>
</evidence>
<organism evidence="2 3">
    <name type="scientific">Bathycoccus prasinos</name>
    <dbReference type="NCBI Taxonomy" id="41875"/>
    <lineage>
        <taxon>Eukaryota</taxon>
        <taxon>Viridiplantae</taxon>
        <taxon>Chlorophyta</taxon>
        <taxon>Mamiellophyceae</taxon>
        <taxon>Mamiellales</taxon>
        <taxon>Bathycoccaceae</taxon>
        <taxon>Bathycoccus</taxon>
    </lineage>
</organism>
<dbReference type="STRING" id="41875.K8EDH7"/>
<dbReference type="RefSeq" id="XP_007513536.1">
    <property type="nucleotide sequence ID" value="XM_007513474.1"/>
</dbReference>
<dbReference type="PANTHER" id="PTHR47623:SF1">
    <property type="entry name" value="OS09G0287300 PROTEIN"/>
    <property type="match status" value="1"/>
</dbReference>
<evidence type="ECO:0000313" key="3">
    <source>
        <dbReference type="Proteomes" id="UP000198341"/>
    </source>
</evidence>
<dbReference type="Gene3D" id="3.40.50.1240">
    <property type="entry name" value="Phosphoglycerate mutase-like"/>
    <property type="match status" value="1"/>
</dbReference>
<gene>
    <name evidence="2" type="ORF">Bathy04g02980</name>
</gene>
<dbReference type="InterPro" id="IPR013078">
    <property type="entry name" value="His_Pase_superF_clade-1"/>
</dbReference>
<dbReference type="Proteomes" id="UP000198341">
    <property type="component" value="Chromosome 4"/>
</dbReference>
<sequence length="367" mass="41194">MSSSSFAASSSSRSFLLTRRHRRNTRSLSASSSSSSSESSKSIVIDATFGGRRRGNRRDGKRNIIGRTRFSRALTRSASNEESTRKINYDDDDDIALGGTTEGEEPDVFDLMSATIVPYEKTYRLCFLRHAKSSYSRWAYSSGDEIEKEGEDEEDNFDLPDKYRSIAPRGKIGAQAVAKMLVSEFSEYVPSIIITSDATRCLDTVECFSVAEPDAFGKTTVILAPEFYEVAHGSDVKAKRIRKAIAEKIRREAQMRGAETVCVVGHNAGWENVVKLMTKSSKKVRMKTSNCALLSCKAGEMTWEEALMEGEWELEKILRVPKELNRKAKLDYPEEGSGNWKEEENEAEEDEDDEGGEIFFDEYVTTE</sequence>
<dbReference type="CDD" id="cd07067">
    <property type="entry name" value="HP_PGM_like"/>
    <property type="match status" value="1"/>
</dbReference>
<dbReference type="SUPFAM" id="SSF53254">
    <property type="entry name" value="Phosphoglycerate mutase-like"/>
    <property type="match status" value="1"/>
</dbReference>
<accession>K8EDH7</accession>
<evidence type="ECO:0000256" key="1">
    <source>
        <dbReference type="SAM" id="MobiDB-lite"/>
    </source>
</evidence>
<feature type="compositionally biased region" description="Low complexity" evidence="1">
    <location>
        <begin position="27"/>
        <end position="42"/>
    </location>
</feature>
<name>K8EDH7_9CHLO</name>
<feature type="compositionally biased region" description="Acidic residues" evidence="1">
    <location>
        <begin position="343"/>
        <end position="360"/>
    </location>
</feature>